<feature type="region of interest" description="Disordered" evidence="1">
    <location>
        <begin position="1"/>
        <end position="109"/>
    </location>
</feature>
<reference evidence="2 3" key="1">
    <citation type="submission" date="2014-11" db="EMBL/GenBank/DDBJ databases">
        <authorList>
            <person name="Zhu J."/>
            <person name="Qi W."/>
            <person name="Song R."/>
        </authorList>
    </citation>
    <scope>NUCLEOTIDE SEQUENCE [LARGE SCALE GENOMIC DNA]</scope>
</reference>
<protein>
    <submittedName>
        <fullName evidence="2">Uncharacterized protein</fullName>
    </submittedName>
</protein>
<dbReference type="EMBL" id="CDMY01000831">
    <property type="protein sequence ID" value="CEM34658.1"/>
    <property type="molecule type" value="Genomic_DNA"/>
</dbReference>
<evidence type="ECO:0000256" key="1">
    <source>
        <dbReference type="SAM" id="MobiDB-lite"/>
    </source>
</evidence>
<proteinExistence type="predicted"/>
<accession>A0A0G4GVB7</accession>
<sequence length="227" mass="23943">MTDFTLGEYMKKEEGQQEKPAAQEGQSDAAQKAAPSEPPVVGQPPLWDAFKAVKDMVKGRFGGTTSPKATEPARQRSASDTNLGASVTTTASTTTPSAGSHPTTTQETPKTWHLHLGSYSLHVPVPNWRSRAVSHDTGAHDHHDDIKGAIEGGESQKSLPSTAGGGAGEGAAAAGAAGAGEAGHQSHLHMPHFDMHLIGKKWAPAVLSPEMDESFDVHKKHSREDKH</sequence>
<dbReference type="AlphaFoldDB" id="A0A0G4GVB7"/>
<evidence type="ECO:0000313" key="3">
    <source>
        <dbReference type="Proteomes" id="UP000041254"/>
    </source>
</evidence>
<name>A0A0G4GVB7_VITBC</name>
<feature type="compositionally biased region" description="Low complexity" evidence="1">
    <location>
        <begin position="84"/>
        <end position="105"/>
    </location>
</feature>
<dbReference type="Proteomes" id="UP000041254">
    <property type="component" value="Unassembled WGS sequence"/>
</dbReference>
<keyword evidence="3" id="KW-1185">Reference proteome</keyword>
<gene>
    <name evidence="2" type="ORF">Vbra_18685</name>
</gene>
<feature type="compositionally biased region" description="Basic and acidic residues" evidence="1">
    <location>
        <begin position="133"/>
        <end position="148"/>
    </location>
</feature>
<feature type="region of interest" description="Disordered" evidence="1">
    <location>
        <begin position="133"/>
        <end position="186"/>
    </location>
</feature>
<dbReference type="VEuPathDB" id="CryptoDB:Vbra_18685"/>
<evidence type="ECO:0000313" key="2">
    <source>
        <dbReference type="EMBL" id="CEM34658.1"/>
    </source>
</evidence>
<dbReference type="InParanoid" id="A0A0G4GVB7"/>
<organism evidence="2 3">
    <name type="scientific">Vitrella brassicaformis (strain CCMP3155)</name>
    <dbReference type="NCBI Taxonomy" id="1169540"/>
    <lineage>
        <taxon>Eukaryota</taxon>
        <taxon>Sar</taxon>
        <taxon>Alveolata</taxon>
        <taxon>Colpodellida</taxon>
        <taxon>Vitrellaceae</taxon>
        <taxon>Vitrella</taxon>
    </lineage>
</organism>